<feature type="compositionally biased region" description="Basic residues" evidence="2">
    <location>
        <begin position="276"/>
        <end position="291"/>
    </location>
</feature>
<feature type="compositionally biased region" description="Polar residues" evidence="2">
    <location>
        <begin position="514"/>
        <end position="523"/>
    </location>
</feature>
<keyword evidence="3" id="KW-1133">Transmembrane helix</keyword>
<feature type="compositionally biased region" description="Basic and acidic residues" evidence="2">
    <location>
        <begin position="209"/>
        <end position="219"/>
    </location>
</feature>
<proteinExistence type="predicted"/>
<evidence type="ECO:0000256" key="2">
    <source>
        <dbReference type="SAM" id="MobiDB-lite"/>
    </source>
</evidence>
<evidence type="ECO:0000256" key="1">
    <source>
        <dbReference type="SAM" id="Coils"/>
    </source>
</evidence>
<feature type="compositionally biased region" description="Polar residues" evidence="2">
    <location>
        <begin position="188"/>
        <end position="208"/>
    </location>
</feature>
<keyword evidence="1" id="KW-0175">Coiled coil</keyword>
<dbReference type="EMBL" id="AEDQ01000030">
    <property type="protein sequence ID" value="EFL43716.1"/>
    <property type="molecule type" value="Genomic_DNA"/>
</dbReference>
<evidence type="ECO:0000313" key="6">
    <source>
        <dbReference type="Proteomes" id="UP000004431"/>
    </source>
</evidence>
<dbReference type="Pfam" id="PF13413">
    <property type="entry name" value="HTH_25"/>
    <property type="match status" value="1"/>
</dbReference>
<protein>
    <recommendedName>
        <fullName evidence="4">Cytoskeleton protein RodZ-like C-terminal domain-containing protein</fullName>
    </recommendedName>
</protein>
<evidence type="ECO:0000259" key="4">
    <source>
        <dbReference type="Pfam" id="PF13464"/>
    </source>
</evidence>
<feature type="compositionally biased region" description="Basic and acidic residues" evidence="2">
    <location>
        <begin position="486"/>
        <end position="499"/>
    </location>
</feature>
<feature type="coiled-coil region" evidence="1">
    <location>
        <begin position="369"/>
        <end position="396"/>
    </location>
</feature>
<feature type="region of interest" description="Disordered" evidence="2">
    <location>
        <begin position="188"/>
        <end position="237"/>
    </location>
</feature>
<keyword evidence="3" id="KW-0812">Transmembrane</keyword>
<dbReference type="Pfam" id="PF13464">
    <property type="entry name" value="RodZ_C"/>
    <property type="match status" value="1"/>
</dbReference>
<gene>
    <name evidence="5" type="ORF">HMPREF9248_0145</name>
</gene>
<name>A0ABP2IX88_9ACTN</name>
<dbReference type="PANTHER" id="PTHR34475">
    <property type="match status" value="1"/>
</dbReference>
<dbReference type="InterPro" id="IPR010982">
    <property type="entry name" value="Lambda_DNA-bd_dom_sf"/>
</dbReference>
<keyword evidence="3" id="KW-0472">Membrane</keyword>
<dbReference type="Gene3D" id="1.10.260.40">
    <property type="entry name" value="lambda repressor-like DNA-binding domains"/>
    <property type="match status" value="1"/>
</dbReference>
<dbReference type="InterPro" id="IPR050400">
    <property type="entry name" value="Bact_Cytoskel_RodZ"/>
</dbReference>
<dbReference type="RefSeq" id="WP_006304579.1">
    <property type="nucleotide sequence ID" value="NZ_AEDQ01000030.1"/>
</dbReference>
<feature type="region of interest" description="Disordered" evidence="2">
    <location>
        <begin position="468"/>
        <end position="533"/>
    </location>
</feature>
<dbReference type="InterPro" id="IPR025194">
    <property type="entry name" value="RodZ-like_C"/>
</dbReference>
<feature type="transmembrane region" description="Helical" evidence="3">
    <location>
        <begin position="317"/>
        <end position="337"/>
    </location>
</feature>
<dbReference type="Proteomes" id="UP000004431">
    <property type="component" value="Unassembled WGS sequence"/>
</dbReference>
<comment type="caution">
    <text evidence="5">The sequence shown here is derived from an EMBL/GenBank/DDBJ whole genome shotgun (WGS) entry which is preliminary data.</text>
</comment>
<evidence type="ECO:0000313" key="5">
    <source>
        <dbReference type="EMBL" id="EFL43716.1"/>
    </source>
</evidence>
<dbReference type="PANTHER" id="PTHR34475:SF1">
    <property type="entry name" value="CYTOSKELETON PROTEIN RODZ"/>
    <property type="match status" value="1"/>
</dbReference>
<accession>A0ABP2IX88</accession>
<feature type="region of interest" description="Disordered" evidence="2">
    <location>
        <begin position="258"/>
        <end position="296"/>
    </location>
</feature>
<reference evidence="5 6" key="1">
    <citation type="submission" date="2010-08" db="EMBL/GenBank/DDBJ databases">
        <authorList>
            <person name="Durkin A.S."/>
            <person name="Madupu R."/>
            <person name="Torralba M."/>
            <person name="Gillis M."/>
            <person name="Methe B."/>
            <person name="Sutton G."/>
            <person name="Nelson K.E."/>
        </authorList>
    </citation>
    <scope>NUCLEOTIDE SEQUENCE [LARGE SCALE GENOMIC DNA]</scope>
    <source>
        <strain evidence="5 6">PB189-T1-4</strain>
    </source>
</reference>
<feature type="domain" description="Cytoskeleton protein RodZ-like C-terminal" evidence="4">
    <location>
        <begin position="406"/>
        <end position="463"/>
    </location>
</feature>
<evidence type="ECO:0000256" key="3">
    <source>
        <dbReference type="SAM" id="Phobius"/>
    </source>
</evidence>
<sequence length="533" mass="58681">MARPRFSEMLFDRRRQLGLSVDQASRNLRLKPQVIEAFEEGDFLSIPKSGYAQGMLASYARYLGLNTRVIVSQFMNDLAEFNEQDAVRSTYGESAAQDALNTTNRIVVRTPRDYRGKEGLLPTTGGYAGDMHDYATTSQVRSRQTGNTVPIMPQRHYGRINPHTALEQPAHMPSARTSRLDTYVPATSQRRFTSSDAYHTNRSYTPSRTEADRAGRDPRTGAPSRMPLGRDTVQTRDISNAHYVDDLRFDNAYAYESASSPQGRVRSRNIANVKRPSVHRQQSRRPQRQARRSNSPRTAQDYLFGILTWFVATPRRLMVLLSVLVAIFITVLLIVSVTSCVNNNLSGAKTVQVASNTQPAKPSSETVATPEAEEEAQKAAKNKAEQEQQAAQQKTTVDVSVAEGEVSWVEIVHDGKSVIAQQVTGPWTQSYDVQDAITIQVSNPSAVRVTKNGDPVKFDTKTAGIGTVTIKGTKPKDDQQQDGDASGDKQSGKADDKQNAESSNKKHASKQDSKQQGASNGSDATAKKKKSNG</sequence>
<organism evidence="5 6">
    <name type="scientific">Fannyhessea vaginae PB189-T1-4</name>
    <dbReference type="NCBI Taxonomy" id="866774"/>
    <lineage>
        <taxon>Bacteria</taxon>
        <taxon>Bacillati</taxon>
        <taxon>Actinomycetota</taxon>
        <taxon>Coriobacteriia</taxon>
        <taxon>Coriobacteriales</taxon>
        <taxon>Atopobiaceae</taxon>
        <taxon>Fannyhessea</taxon>
    </lineage>
</organism>
<keyword evidence="6" id="KW-1185">Reference proteome</keyword>